<keyword evidence="3" id="KW-1185">Reference proteome</keyword>
<protein>
    <submittedName>
        <fullName evidence="2">Helix-turn-helix domain-containing protein</fullName>
    </submittedName>
</protein>
<dbReference type="SMART" id="SM00530">
    <property type="entry name" value="HTH_XRE"/>
    <property type="match status" value="1"/>
</dbReference>
<accession>A0ABW6K6D6</accession>
<dbReference type="SUPFAM" id="SSF47413">
    <property type="entry name" value="lambda repressor-like DNA-binding domains"/>
    <property type="match status" value="1"/>
</dbReference>
<dbReference type="InterPro" id="IPR010982">
    <property type="entry name" value="Lambda_DNA-bd_dom_sf"/>
</dbReference>
<gene>
    <name evidence="2" type="ORF">ACFYKT_18320</name>
</gene>
<dbReference type="PROSITE" id="PS50943">
    <property type="entry name" value="HTH_CROC1"/>
    <property type="match status" value="1"/>
</dbReference>
<evidence type="ECO:0000313" key="3">
    <source>
        <dbReference type="Proteomes" id="UP001601058"/>
    </source>
</evidence>
<dbReference type="RefSeq" id="WP_389222526.1">
    <property type="nucleotide sequence ID" value="NZ_JBIACJ010000012.1"/>
</dbReference>
<dbReference type="Pfam" id="PF01381">
    <property type="entry name" value="HTH_3"/>
    <property type="match status" value="1"/>
</dbReference>
<dbReference type="Proteomes" id="UP001601058">
    <property type="component" value="Unassembled WGS sequence"/>
</dbReference>
<dbReference type="CDD" id="cd00093">
    <property type="entry name" value="HTH_XRE"/>
    <property type="match status" value="1"/>
</dbReference>
<organism evidence="2 3">
    <name type="scientific">Cytobacillus mangrovibacter</name>
    <dbReference type="NCBI Taxonomy" id="3299024"/>
    <lineage>
        <taxon>Bacteria</taxon>
        <taxon>Bacillati</taxon>
        <taxon>Bacillota</taxon>
        <taxon>Bacilli</taxon>
        <taxon>Bacillales</taxon>
        <taxon>Bacillaceae</taxon>
        <taxon>Cytobacillus</taxon>
    </lineage>
</organism>
<name>A0ABW6K6D6_9BACI</name>
<evidence type="ECO:0000259" key="1">
    <source>
        <dbReference type="PROSITE" id="PS50943"/>
    </source>
</evidence>
<dbReference type="InterPro" id="IPR001387">
    <property type="entry name" value="Cro/C1-type_HTH"/>
</dbReference>
<comment type="caution">
    <text evidence="2">The sequence shown here is derived from an EMBL/GenBank/DDBJ whole genome shotgun (WGS) entry which is preliminary data.</text>
</comment>
<sequence>MSENKFGFGLIVKRSRTEQNLTLSELSEKTNGLITASYINRLENGQKTKPSFDVVAELSKALNLDMREVFLSFGYESLINVQEQEGYSIEDVFRLTNIKLPGVFNERLINREEQEALIRIINATFEYSFAEEANAIDKLTVVIKQIHSLRELEHKQFLLIKTIEIPSMDITYTIEFDHKIMQEFSDLKDWKEAVKIAVAKYENFIRDYQGGILSLPIGSQEWIVAKEGTTLKLLFKKSDLVSL</sequence>
<reference evidence="2 3" key="1">
    <citation type="submission" date="2024-08" db="EMBL/GenBank/DDBJ databases">
        <title>Two novel Cytobacillus novel species.</title>
        <authorList>
            <person name="Liu G."/>
        </authorList>
    </citation>
    <scope>NUCLEOTIDE SEQUENCE [LARGE SCALE GENOMIC DNA]</scope>
    <source>
        <strain evidence="2 3">FJAT-53684</strain>
    </source>
</reference>
<dbReference type="Gene3D" id="1.10.260.40">
    <property type="entry name" value="lambda repressor-like DNA-binding domains"/>
    <property type="match status" value="1"/>
</dbReference>
<dbReference type="EMBL" id="JBIACJ010000012">
    <property type="protein sequence ID" value="MFE8698282.1"/>
    <property type="molecule type" value="Genomic_DNA"/>
</dbReference>
<proteinExistence type="predicted"/>
<evidence type="ECO:0000313" key="2">
    <source>
        <dbReference type="EMBL" id="MFE8698282.1"/>
    </source>
</evidence>
<feature type="domain" description="HTH cro/C1-type" evidence="1">
    <location>
        <begin position="12"/>
        <end position="69"/>
    </location>
</feature>